<protein>
    <submittedName>
        <fullName evidence="4">Two-component system response regulator</fullName>
    </submittedName>
</protein>
<dbReference type="SUPFAM" id="SSF109604">
    <property type="entry name" value="HD-domain/PDEase-like"/>
    <property type="match status" value="1"/>
</dbReference>
<dbReference type="InterPro" id="IPR037522">
    <property type="entry name" value="HD_GYP_dom"/>
</dbReference>
<sequence length="347" mass="38218">MIVLIVDDDQTNLALFSHMLKAIPDVKPVTMAEPIAALAWCASNDPDLVLVDYMMPELNGLRFIQDFRDLPGKTTIPVVMVTADIDTEVRHRALQLSANDFLTKPVNKTELRARVTNLLALRAAQRQLSTRAVWLAEEVAKATSEIVAREREAILRLSRAAEYRDPETGAHLLRLSQYSRLIAANLGMGTAEQDLLGDAAPMHDIGKVGIPDNILLKPGRLDAEEMDIMRTHAKIGADILRGSTSPLLQVAAAIALTHHEKFDGSGYPHGLKGEQIPLYGRIIAVADVFDALTSARPYKPAWEIDRAVALIRDGSGSHFDPVCVDAFFQDWSSVMAIYEKHRDEADA</sequence>
<dbReference type="CDD" id="cd00077">
    <property type="entry name" value="HDc"/>
    <property type="match status" value="1"/>
</dbReference>
<dbReference type="Gene3D" id="3.40.50.2300">
    <property type="match status" value="1"/>
</dbReference>
<dbReference type="InterPro" id="IPR052020">
    <property type="entry name" value="Cyclic_di-GMP/3'3'-cGAMP_PDE"/>
</dbReference>
<dbReference type="Pfam" id="PF00072">
    <property type="entry name" value="Response_reg"/>
    <property type="match status" value="1"/>
</dbReference>
<comment type="caution">
    <text evidence="4">The sequence shown here is derived from an EMBL/GenBank/DDBJ whole genome shotgun (WGS) entry which is preliminary data.</text>
</comment>
<dbReference type="SMART" id="SM00448">
    <property type="entry name" value="REC"/>
    <property type="match status" value="1"/>
</dbReference>
<evidence type="ECO:0000259" key="2">
    <source>
        <dbReference type="PROSITE" id="PS50110"/>
    </source>
</evidence>
<evidence type="ECO:0000313" key="4">
    <source>
        <dbReference type="EMBL" id="GAA4029395.1"/>
    </source>
</evidence>
<dbReference type="EMBL" id="BAAAZE010000012">
    <property type="protein sequence ID" value="GAA4029395.1"/>
    <property type="molecule type" value="Genomic_DNA"/>
</dbReference>
<dbReference type="Gene3D" id="1.10.3210.10">
    <property type="entry name" value="Hypothetical protein af1432"/>
    <property type="match status" value="1"/>
</dbReference>
<dbReference type="SUPFAM" id="SSF52172">
    <property type="entry name" value="CheY-like"/>
    <property type="match status" value="1"/>
</dbReference>
<dbReference type="InterPro" id="IPR001789">
    <property type="entry name" value="Sig_transdc_resp-reg_receiver"/>
</dbReference>
<dbReference type="PANTHER" id="PTHR45228">
    <property type="entry name" value="CYCLIC DI-GMP PHOSPHODIESTERASE TM_0186-RELATED"/>
    <property type="match status" value="1"/>
</dbReference>
<dbReference type="Pfam" id="PF13487">
    <property type="entry name" value="HD_5"/>
    <property type="match status" value="1"/>
</dbReference>
<evidence type="ECO:0000313" key="5">
    <source>
        <dbReference type="Proteomes" id="UP001501353"/>
    </source>
</evidence>
<name>A0ABP7TPV1_9BURK</name>
<organism evidence="4 5">
    <name type="scientific">Actimicrobium antarcticum</name>
    <dbReference type="NCBI Taxonomy" id="1051899"/>
    <lineage>
        <taxon>Bacteria</taxon>
        <taxon>Pseudomonadati</taxon>
        <taxon>Pseudomonadota</taxon>
        <taxon>Betaproteobacteria</taxon>
        <taxon>Burkholderiales</taxon>
        <taxon>Oxalobacteraceae</taxon>
        <taxon>Actimicrobium</taxon>
    </lineage>
</organism>
<keyword evidence="5" id="KW-1185">Reference proteome</keyword>
<evidence type="ECO:0000259" key="3">
    <source>
        <dbReference type="PROSITE" id="PS51832"/>
    </source>
</evidence>
<feature type="modified residue" description="4-aspartylphosphate" evidence="1">
    <location>
        <position position="52"/>
    </location>
</feature>
<dbReference type="Proteomes" id="UP001501353">
    <property type="component" value="Unassembled WGS sequence"/>
</dbReference>
<keyword evidence="1" id="KW-0597">Phosphoprotein</keyword>
<feature type="domain" description="HD-GYP" evidence="3">
    <location>
        <begin position="146"/>
        <end position="343"/>
    </location>
</feature>
<dbReference type="PROSITE" id="PS51832">
    <property type="entry name" value="HD_GYP"/>
    <property type="match status" value="1"/>
</dbReference>
<feature type="domain" description="Response regulatory" evidence="2">
    <location>
        <begin position="2"/>
        <end position="119"/>
    </location>
</feature>
<gene>
    <name evidence="4" type="ORF">GCM10022212_29460</name>
</gene>
<evidence type="ECO:0000256" key="1">
    <source>
        <dbReference type="PROSITE-ProRule" id="PRU00169"/>
    </source>
</evidence>
<dbReference type="InterPro" id="IPR003607">
    <property type="entry name" value="HD/PDEase_dom"/>
</dbReference>
<dbReference type="CDD" id="cd17551">
    <property type="entry name" value="REC_RpfG-like"/>
    <property type="match status" value="1"/>
</dbReference>
<dbReference type="PROSITE" id="PS50110">
    <property type="entry name" value="RESPONSE_REGULATORY"/>
    <property type="match status" value="1"/>
</dbReference>
<accession>A0ABP7TPV1</accession>
<dbReference type="InterPro" id="IPR011006">
    <property type="entry name" value="CheY-like_superfamily"/>
</dbReference>
<reference evidence="5" key="1">
    <citation type="journal article" date="2019" name="Int. J. Syst. Evol. Microbiol.">
        <title>The Global Catalogue of Microorganisms (GCM) 10K type strain sequencing project: providing services to taxonomists for standard genome sequencing and annotation.</title>
        <authorList>
            <consortium name="The Broad Institute Genomics Platform"/>
            <consortium name="The Broad Institute Genome Sequencing Center for Infectious Disease"/>
            <person name="Wu L."/>
            <person name="Ma J."/>
        </authorList>
    </citation>
    <scope>NUCLEOTIDE SEQUENCE [LARGE SCALE GENOMIC DNA]</scope>
    <source>
        <strain evidence="5">JCM 16673</strain>
    </source>
</reference>
<dbReference type="PANTHER" id="PTHR45228:SF1">
    <property type="entry name" value="CYCLIC DI-GMP PHOSPHODIESTERASE TM_0186"/>
    <property type="match status" value="1"/>
</dbReference>
<dbReference type="SMART" id="SM00471">
    <property type="entry name" value="HDc"/>
    <property type="match status" value="1"/>
</dbReference>
<dbReference type="RefSeq" id="WP_344764269.1">
    <property type="nucleotide sequence ID" value="NZ_BAAAZE010000012.1"/>
</dbReference>
<proteinExistence type="predicted"/>